<organism evidence="1 2">
    <name type="scientific">Parnassius apollo</name>
    <name type="common">Apollo butterfly</name>
    <name type="synonym">Papilio apollo</name>
    <dbReference type="NCBI Taxonomy" id="110799"/>
    <lineage>
        <taxon>Eukaryota</taxon>
        <taxon>Metazoa</taxon>
        <taxon>Ecdysozoa</taxon>
        <taxon>Arthropoda</taxon>
        <taxon>Hexapoda</taxon>
        <taxon>Insecta</taxon>
        <taxon>Pterygota</taxon>
        <taxon>Neoptera</taxon>
        <taxon>Endopterygota</taxon>
        <taxon>Lepidoptera</taxon>
        <taxon>Glossata</taxon>
        <taxon>Ditrysia</taxon>
        <taxon>Papilionoidea</taxon>
        <taxon>Papilionidae</taxon>
        <taxon>Parnassiinae</taxon>
        <taxon>Parnassini</taxon>
        <taxon>Parnassius</taxon>
        <taxon>Parnassius</taxon>
    </lineage>
</organism>
<dbReference type="EMBL" id="CAJQZP010000824">
    <property type="protein sequence ID" value="CAG4986897.1"/>
    <property type="molecule type" value="Genomic_DNA"/>
</dbReference>
<dbReference type="AlphaFoldDB" id="A0A8S3WXP2"/>
<sequence length="67" mass="7965">MLQKYLKFVLEDDRLNQSEALYKFLNPNSEYLRQGDLPKKNKFTFSTLFKRSTGSRSSSLPSKPYRR</sequence>
<keyword evidence="2" id="KW-1185">Reference proteome</keyword>
<proteinExistence type="predicted"/>
<protein>
    <submittedName>
        <fullName evidence="1">(apollo) hypothetical protein</fullName>
    </submittedName>
</protein>
<gene>
    <name evidence="1" type="ORF">PAPOLLO_LOCUS11355</name>
</gene>
<evidence type="ECO:0000313" key="1">
    <source>
        <dbReference type="EMBL" id="CAG4986897.1"/>
    </source>
</evidence>
<evidence type="ECO:0000313" key="2">
    <source>
        <dbReference type="Proteomes" id="UP000691718"/>
    </source>
</evidence>
<name>A0A8S3WXP2_PARAO</name>
<reference evidence="1" key="1">
    <citation type="submission" date="2021-04" db="EMBL/GenBank/DDBJ databases">
        <authorList>
            <person name="Tunstrom K."/>
        </authorList>
    </citation>
    <scope>NUCLEOTIDE SEQUENCE</scope>
</reference>
<dbReference type="Proteomes" id="UP000691718">
    <property type="component" value="Unassembled WGS sequence"/>
</dbReference>
<dbReference type="OrthoDB" id="120967at2759"/>
<accession>A0A8S3WXP2</accession>
<comment type="caution">
    <text evidence="1">The sequence shown here is derived from an EMBL/GenBank/DDBJ whole genome shotgun (WGS) entry which is preliminary data.</text>
</comment>